<accession>A0A4P9WEH6</accession>
<keyword evidence="3" id="KW-1185">Reference proteome</keyword>
<evidence type="ECO:0000256" key="1">
    <source>
        <dbReference type="SAM" id="MobiDB-lite"/>
    </source>
</evidence>
<organism evidence="2 3">
    <name type="scientific">Blyttiomyces helicus</name>
    <dbReference type="NCBI Taxonomy" id="388810"/>
    <lineage>
        <taxon>Eukaryota</taxon>
        <taxon>Fungi</taxon>
        <taxon>Fungi incertae sedis</taxon>
        <taxon>Chytridiomycota</taxon>
        <taxon>Chytridiomycota incertae sedis</taxon>
        <taxon>Chytridiomycetes</taxon>
        <taxon>Chytridiomycetes incertae sedis</taxon>
        <taxon>Blyttiomyces</taxon>
    </lineage>
</organism>
<protein>
    <submittedName>
        <fullName evidence="2">Uncharacterized protein</fullName>
    </submittedName>
</protein>
<feature type="region of interest" description="Disordered" evidence="1">
    <location>
        <begin position="150"/>
        <end position="175"/>
    </location>
</feature>
<dbReference type="Proteomes" id="UP000269721">
    <property type="component" value="Unassembled WGS sequence"/>
</dbReference>
<name>A0A4P9WEH6_9FUNG</name>
<dbReference type="OrthoDB" id="10646465at2759"/>
<proteinExistence type="predicted"/>
<dbReference type="AlphaFoldDB" id="A0A4P9WEH6"/>
<dbReference type="EMBL" id="KZ995684">
    <property type="protein sequence ID" value="RKO90185.1"/>
    <property type="molecule type" value="Genomic_DNA"/>
</dbReference>
<evidence type="ECO:0000313" key="3">
    <source>
        <dbReference type="Proteomes" id="UP000269721"/>
    </source>
</evidence>
<gene>
    <name evidence="2" type="ORF">BDK51DRAFT_50090</name>
</gene>
<evidence type="ECO:0000313" key="2">
    <source>
        <dbReference type="EMBL" id="RKO90185.1"/>
    </source>
</evidence>
<reference evidence="3" key="1">
    <citation type="journal article" date="2018" name="Nat. Microbiol.">
        <title>Leveraging single-cell genomics to expand the fungal tree of life.</title>
        <authorList>
            <person name="Ahrendt S.R."/>
            <person name="Quandt C.A."/>
            <person name="Ciobanu D."/>
            <person name="Clum A."/>
            <person name="Salamov A."/>
            <person name="Andreopoulos B."/>
            <person name="Cheng J.F."/>
            <person name="Woyke T."/>
            <person name="Pelin A."/>
            <person name="Henrissat B."/>
            <person name="Reynolds N.K."/>
            <person name="Benny G.L."/>
            <person name="Smith M.E."/>
            <person name="James T.Y."/>
            <person name="Grigoriev I.V."/>
        </authorList>
    </citation>
    <scope>NUCLEOTIDE SEQUENCE [LARGE SCALE GENOMIC DNA]</scope>
</reference>
<sequence length="482" mass="52925">MTSPAGPEDSRWNPPQIPAHRLSDMQTYKQLSTGDALAWEFDHAVLVSPSTTADKEPRSIGNPSKQYVVYYKCYLVLKNTQKWTDATTTVRKEPTMPETSDPASIDATLASGDVVAVLTTMAQKQDGALEVQQRMAEILAKLEERATREALKMKEREKERDKSEREERERGREREDDAMVFMDTSKMSRPQMLMRKIRVNGILKRRRKVFSDILGGRIEQRVFASTGSIQETRRRNDMLPGLVVGREEIVGVELLATLVIEDHVVQDDAGRHYHVKVVSLPHAGGTADDGEARLEHAERVPDFLGLRDDLDEGGPFGVDAIGERGGAGTKEMRELEDVEIVGAPGSPKNACHIHRSYDLTASSTMVGSCSSPKYKLAHASGQFFHTQCMQPSDPIIPGNPRASFSSSNLFTSSGVGANRYSPPNNSTIPSVNASCISKSSSCQSLHIRPPGQLPSHTTTSVEQRCPCAPLEPPAATLRSSSS</sequence>
<feature type="region of interest" description="Disordered" evidence="1">
    <location>
        <begin position="446"/>
        <end position="482"/>
    </location>
</feature>